<dbReference type="EMBL" id="JARRAF010000020">
    <property type="protein sequence ID" value="MDK2125544.1"/>
    <property type="molecule type" value="Genomic_DNA"/>
</dbReference>
<protein>
    <submittedName>
        <fullName evidence="1">Uncharacterized protein</fullName>
    </submittedName>
</protein>
<sequence>MKMRPNHFEKAIACLEQRRESLIQQLKQEGAGAALIDEKAEIDTAIATLQFCIHWNILPTSPTFELPATGDAFGCYRLFELDENDVIRRPCQIAGEDVDIYGGTVVLRYG</sequence>
<accession>A0ABT7E0F0</accession>
<keyword evidence="2" id="KW-1185">Reference proteome</keyword>
<reference evidence="1" key="1">
    <citation type="submission" date="2023-03" db="EMBL/GenBank/DDBJ databases">
        <title>Chitinimonas shenzhenensis gen. nov., sp. nov., a novel member of family Burkholderiaceae isolated from activated sludge collected in Shen Zhen, China.</title>
        <authorList>
            <person name="Wang X."/>
        </authorList>
    </citation>
    <scope>NUCLEOTIDE SEQUENCE</scope>
    <source>
        <strain evidence="1">DQS-5</strain>
    </source>
</reference>
<comment type="caution">
    <text evidence="1">The sequence shown here is derived from an EMBL/GenBank/DDBJ whole genome shotgun (WGS) entry which is preliminary data.</text>
</comment>
<name>A0ABT7E0F0_9NEIS</name>
<organism evidence="1 2">
    <name type="scientific">Parachitinimonas caeni</name>
    <dbReference type="NCBI Taxonomy" id="3031301"/>
    <lineage>
        <taxon>Bacteria</taxon>
        <taxon>Pseudomonadati</taxon>
        <taxon>Pseudomonadota</taxon>
        <taxon>Betaproteobacteria</taxon>
        <taxon>Neisseriales</taxon>
        <taxon>Chitinibacteraceae</taxon>
        <taxon>Parachitinimonas</taxon>
    </lineage>
</organism>
<dbReference type="Proteomes" id="UP001172778">
    <property type="component" value="Unassembled WGS sequence"/>
</dbReference>
<proteinExistence type="predicted"/>
<dbReference type="RefSeq" id="WP_284101856.1">
    <property type="nucleotide sequence ID" value="NZ_JARRAF010000020.1"/>
</dbReference>
<evidence type="ECO:0000313" key="1">
    <source>
        <dbReference type="EMBL" id="MDK2125544.1"/>
    </source>
</evidence>
<gene>
    <name evidence="1" type="ORF">PZA18_15930</name>
</gene>
<evidence type="ECO:0000313" key="2">
    <source>
        <dbReference type="Proteomes" id="UP001172778"/>
    </source>
</evidence>